<dbReference type="KEGG" id="elm:ELI_2099"/>
<dbReference type="AlphaFoldDB" id="E3GML9"/>
<proteinExistence type="predicted"/>
<dbReference type="HOGENOM" id="CLU_3152939_0_0_9"/>
<organism evidence="2 3">
    <name type="scientific">Eubacterium callanderi</name>
    <dbReference type="NCBI Taxonomy" id="53442"/>
    <lineage>
        <taxon>Bacteria</taxon>
        <taxon>Bacillati</taxon>
        <taxon>Bacillota</taxon>
        <taxon>Clostridia</taxon>
        <taxon>Eubacteriales</taxon>
        <taxon>Eubacteriaceae</taxon>
        <taxon>Eubacterium</taxon>
    </lineage>
</organism>
<gene>
    <name evidence="2" type="ordered locus">ELI_2099</name>
</gene>
<keyword evidence="3" id="KW-1185">Reference proteome</keyword>
<feature type="region of interest" description="Disordered" evidence="1">
    <location>
        <begin position="26"/>
        <end position="48"/>
    </location>
</feature>
<reference key="1">
    <citation type="submission" date="2010-09" db="EMBL/GenBank/DDBJ databases">
        <authorList>
            <person name="Roh H."/>
            <person name="Ko H.-J."/>
            <person name="Kim D."/>
            <person name="Choi D.G."/>
            <person name="Park S."/>
            <person name="Kim S."/>
            <person name="Kim K.H."/>
            <person name="Chang I.S."/>
            <person name="Choi I.-G."/>
        </authorList>
    </citation>
    <scope>NUCLEOTIDE SEQUENCE</scope>
    <source>
        <strain>KIST612</strain>
    </source>
</reference>
<reference evidence="2 3" key="2">
    <citation type="journal article" date="2011" name="J. Bacteriol.">
        <title>Complete genome sequence of a carbon monoxide-utilizing acetogen, Eubacterium limosum KIST612.</title>
        <authorList>
            <person name="Roh H."/>
            <person name="Ko H.J."/>
            <person name="Kim D."/>
            <person name="Choi D.G."/>
            <person name="Park S."/>
            <person name="Kim S."/>
            <person name="Chang I.S."/>
            <person name="Choi I.G."/>
        </authorList>
    </citation>
    <scope>NUCLEOTIDE SEQUENCE [LARGE SCALE GENOMIC DNA]</scope>
    <source>
        <strain evidence="2 3">KIST612</strain>
    </source>
</reference>
<sequence>MHKNLLIPVKIGMLCFIIRFIRGGVHSQSNKKPSPKPVAAVGHGPDRL</sequence>
<accession>E3GML9</accession>
<evidence type="ECO:0000313" key="3">
    <source>
        <dbReference type="Proteomes" id="UP000006873"/>
    </source>
</evidence>
<evidence type="ECO:0000313" key="2">
    <source>
        <dbReference type="EMBL" id="ADO37082.1"/>
    </source>
</evidence>
<protein>
    <submittedName>
        <fullName evidence="2">Uncharacterized protein</fullName>
    </submittedName>
</protein>
<dbReference type="EMBL" id="CP002273">
    <property type="protein sequence ID" value="ADO37082.1"/>
    <property type="molecule type" value="Genomic_DNA"/>
</dbReference>
<name>E3GML9_9FIRM</name>
<dbReference type="Proteomes" id="UP000006873">
    <property type="component" value="Chromosome"/>
</dbReference>
<evidence type="ECO:0000256" key="1">
    <source>
        <dbReference type="SAM" id="MobiDB-lite"/>
    </source>
</evidence>